<evidence type="ECO:0000313" key="6">
    <source>
        <dbReference type="EMBL" id="RZO25063.1"/>
    </source>
</evidence>
<dbReference type="Proteomes" id="UP000316449">
    <property type="component" value="Unassembled WGS sequence"/>
</dbReference>
<dbReference type="InterPro" id="IPR011042">
    <property type="entry name" value="6-blade_b-propeller_TolB-like"/>
</dbReference>
<dbReference type="Gene3D" id="2.120.10.30">
    <property type="entry name" value="TolB, C-terminal domain"/>
    <property type="match status" value="1"/>
</dbReference>
<evidence type="ECO:0000259" key="5">
    <source>
        <dbReference type="Pfam" id="PF04052"/>
    </source>
</evidence>
<gene>
    <name evidence="6" type="primary">tolB</name>
    <name evidence="6" type="ORF">EVA98_00535</name>
</gene>
<dbReference type="Pfam" id="PF07676">
    <property type="entry name" value="PD40"/>
    <property type="match status" value="3"/>
</dbReference>
<keyword evidence="4" id="KW-0574">Periplasm</keyword>
<dbReference type="InterPro" id="IPR014167">
    <property type="entry name" value="Tol-Pal_TolB"/>
</dbReference>
<comment type="caution">
    <text evidence="6">The sequence shown here is derived from an EMBL/GenBank/DDBJ whole genome shotgun (WGS) entry which is preliminary data.</text>
</comment>
<dbReference type="PANTHER" id="PTHR36842">
    <property type="entry name" value="PROTEIN TOLB HOMOLOG"/>
    <property type="match status" value="1"/>
</dbReference>
<dbReference type="InterPro" id="IPR007195">
    <property type="entry name" value="TolB_N"/>
</dbReference>
<evidence type="ECO:0000313" key="7">
    <source>
        <dbReference type="Proteomes" id="UP000316449"/>
    </source>
</evidence>
<proteinExistence type="inferred from homology"/>
<sequence>MKKNLFLIVLLLFPIFTYGELFLEITKGSEDPYRVAMIPFEGNSRVSKQLNDIMRNDLIRTGEFSILDEELLLPVKIINDELVFSDWKLLGIDYLVTGTIANANNSLDISYEIFDIHKKRKVRSSKVFGIPNQIRQLAHYTSDGIYESITGIKGIAATRLLYVNEVKDSRFISIYKLMLADSDGANEKVLLSSSEPIISPSWSPDGKRVAYVSFETGIAKVFIQEIASGKREAVLSQDTQISSPSWSPDGKYLSLTLYQDGNAEIYILRLRDRTLTRMTNQFAIDTESSWSPKGNKILFTSGRSGSPQIYELDLRKLNPKAKRISFEGTYNAKASYLPNEEGVIFVHRSNDGLFHIALKYKRENFIRVLTEAKMDESPSVAPNGNMVIYGIKENDLSMLAGFSLSGAKFKLPASDGEVREPAWSNFLR</sequence>
<dbReference type="GO" id="GO:0042597">
    <property type="term" value="C:periplasmic space"/>
    <property type="evidence" value="ECO:0007669"/>
    <property type="project" value="UniProtKB-SubCell"/>
</dbReference>
<evidence type="ECO:0000256" key="4">
    <source>
        <dbReference type="ARBA" id="ARBA00022764"/>
    </source>
</evidence>
<organism evidence="6 7">
    <name type="scientific">SAR86 cluster bacterium</name>
    <dbReference type="NCBI Taxonomy" id="2030880"/>
    <lineage>
        <taxon>Bacteria</taxon>
        <taxon>Pseudomonadati</taxon>
        <taxon>Pseudomonadota</taxon>
        <taxon>Gammaproteobacteria</taxon>
        <taxon>SAR86 cluster</taxon>
    </lineage>
</organism>
<dbReference type="Pfam" id="PF04052">
    <property type="entry name" value="TolB_N"/>
    <property type="match status" value="1"/>
</dbReference>
<evidence type="ECO:0000256" key="2">
    <source>
        <dbReference type="ARBA" id="ARBA00009820"/>
    </source>
</evidence>
<keyword evidence="3" id="KW-0732">Signal</keyword>
<dbReference type="SUPFAM" id="SSF52964">
    <property type="entry name" value="TolB, N-terminal domain"/>
    <property type="match status" value="1"/>
</dbReference>
<reference evidence="6 7" key="1">
    <citation type="submission" date="2019-02" db="EMBL/GenBank/DDBJ databases">
        <title>Prokaryotic population dynamics and viral predation in marine succession experiment using metagenomics: the confinement effect.</title>
        <authorList>
            <person name="Haro-Moreno J.M."/>
            <person name="Rodriguez-Valera F."/>
            <person name="Lopez-Perez M."/>
        </authorList>
    </citation>
    <scope>NUCLEOTIDE SEQUENCE [LARGE SCALE GENOMIC DNA]</scope>
    <source>
        <strain evidence="6">MED-G165</strain>
    </source>
</reference>
<dbReference type="Gene3D" id="3.40.50.10070">
    <property type="entry name" value="TolB, N-terminal domain"/>
    <property type="match status" value="1"/>
</dbReference>
<dbReference type="InterPro" id="IPR011659">
    <property type="entry name" value="WD40"/>
</dbReference>
<dbReference type="NCBIfam" id="TIGR02800">
    <property type="entry name" value="propeller_TolB"/>
    <property type="match status" value="1"/>
</dbReference>
<protein>
    <submittedName>
        <fullName evidence="6">Tol-Pal system beta propeller repeat protein TolB</fullName>
    </submittedName>
</protein>
<dbReference type="GO" id="GO:0017038">
    <property type="term" value="P:protein import"/>
    <property type="evidence" value="ECO:0007669"/>
    <property type="project" value="InterPro"/>
</dbReference>
<dbReference type="SUPFAM" id="SSF69304">
    <property type="entry name" value="Tricorn protease N-terminal domain"/>
    <property type="match status" value="1"/>
</dbReference>
<feature type="domain" description="TolB N-terminal" evidence="5">
    <location>
        <begin position="23"/>
        <end position="121"/>
    </location>
</feature>
<evidence type="ECO:0000256" key="1">
    <source>
        <dbReference type="ARBA" id="ARBA00004418"/>
    </source>
</evidence>
<comment type="subcellular location">
    <subcellularLocation>
        <location evidence="1">Periplasm</location>
    </subcellularLocation>
</comment>
<comment type="similarity">
    <text evidence="2">Belongs to the TolB family.</text>
</comment>
<evidence type="ECO:0000256" key="3">
    <source>
        <dbReference type="ARBA" id="ARBA00022729"/>
    </source>
</evidence>
<dbReference type="PANTHER" id="PTHR36842:SF1">
    <property type="entry name" value="PROTEIN TOLB"/>
    <property type="match status" value="1"/>
</dbReference>
<dbReference type="AlphaFoldDB" id="A0A520MV03"/>
<accession>A0A520MV03</accession>
<name>A0A520MV03_9GAMM</name>
<dbReference type="EMBL" id="SHBK01000003">
    <property type="protein sequence ID" value="RZO25063.1"/>
    <property type="molecule type" value="Genomic_DNA"/>
</dbReference>